<feature type="region of interest" description="Disordered" evidence="5">
    <location>
        <begin position="1"/>
        <end position="21"/>
    </location>
</feature>
<dbReference type="EMBL" id="JBFAIH010000002">
    <property type="protein sequence ID" value="MEV0362066.1"/>
    <property type="molecule type" value="Genomic_DNA"/>
</dbReference>
<dbReference type="CDD" id="cd07971">
    <property type="entry name" value="OBF_DNA_ligase_LigD"/>
    <property type="match status" value="1"/>
</dbReference>
<evidence type="ECO:0000256" key="1">
    <source>
        <dbReference type="ARBA" id="ARBA00007572"/>
    </source>
</evidence>
<dbReference type="InterPro" id="IPR012309">
    <property type="entry name" value="DNA_ligase_ATP-dep_C"/>
</dbReference>
<dbReference type="SUPFAM" id="SSF50249">
    <property type="entry name" value="Nucleic acid-binding proteins"/>
    <property type="match status" value="1"/>
</dbReference>
<comment type="caution">
    <text evidence="7">The sequence shown here is derived from an EMBL/GenBank/DDBJ whole genome shotgun (WGS) entry which is preliminary data.</text>
</comment>
<proteinExistence type="inferred from homology"/>
<dbReference type="PANTHER" id="PTHR45674">
    <property type="entry name" value="DNA LIGASE 1/3 FAMILY MEMBER"/>
    <property type="match status" value="1"/>
</dbReference>
<dbReference type="PROSITE" id="PS50160">
    <property type="entry name" value="DNA_LIGASE_A3"/>
    <property type="match status" value="1"/>
</dbReference>
<dbReference type="RefSeq" id="WP_357973921.1">
    <property type="nucleotide sequence ID" value="NZ_JBFAIH010000002.1"/>
</dbReference>
<organism evidence="7 8">
    <name type="scientific">Nocardia fusca</name>
    <dbReference type="NCBI Taxonomy" id="941183"/>
    <lineage>
        <taxon>Bacteria</taxon>
        <taxon>Bacillati</taxon>
        <taxon>Actinomycetota</taxon>
        <taxon>Actinomycetes</taxon>
        <taxon>Mycobacteriales</taxon>
        <taxon>Nocardiaceae</taxon>
        <taxon>Nocardia</taxon>
    </lineage>
</organism>
<feature type="region of interest" description="Disordered" evidence="5">
    <location>
        <begin position="321"/>
        <end position="341"/>
    </location>
</feature>
<dbReference type="Pfam" id="PF01068">
    <property type="entry name" value="DNA_ligase_A_M"/>
    <property type="match status" value="1"/>
</dbReference>
<sequence>MAPDRDHSRGRLPEHWPLSPADRAAVPAPMLATSGRPPDAPDWAVEMKWDGVRAIVICSGADCRLYSRNRREITGSYPDLVTALTGHLGGRDLMLDGEIIAQTPAGAPSFRLLQRRMHVARPGRALIGAVPVQLFLFDILTDAGADVTGLTYLDRRDRLQALALDTAPVQTPPYWVGAPADRLLTAARDNGLEGIISKRLDSTYHPGRRSRSWIKTPIRKTTEAVVAGWTAGTGSAGPTFGSLILAAHDADGRLVHIGNVGTGFTTAARRALRARLDEIPRSEALFPLTPGRFGRPGTPHWVDPVLVGDIEYREYTGEGLRHPSWRGLRNDKTPDEVGMPA</sequence>
<keyword evidence="8" id="KW-1185">Reference proteome</keyword>
<evidence type="ECO:0000313" key="8">
    <source>
        <dbReference type="Proteomes" id="UP001551658"/>
    </source>
</evidence>
<dbReference type="PANTHER" id="PTHR45674:SF4">
    <property type="entry name" value="DNA LIGASE 1"/>
    <property type="match status" value="1"/>
</dbReference>
<feature type="domain" description="ATP-dependent DNA ligase family profile" evidence="6">
    <location>
        <begin position="125"/>
        <end position="249"/>
    </location>
</feature>
<evidence type="ECO:0000256" key="2">
    <source>
        <dbReference type="ARBA" id="ARBA00012727"/>
    </source>
</evidence>
<dbReference type="InterPro" id="IPR014146">
    <property type="entry name" value="LigD_ligase_dom"/>
</dbReference>
<comment type="similarity">
    <text evidence="1">Belongs to the ATP-dependent DNA ligase family.</text>
</comment>
<dbReference type="InterPro" id="IPR012340">
    <property type="entry name" value="NA-bd_OB-fold"/>
</dbReference>
<evidence type="ECO:0000256" key="3">
    <source>
        <dbReference type="ARBA" id="ARBA00022598"/>
    </source>
</evidence>
<protein>
    <recommendedName>
        <fullName evidence="2">DNA ligase (ATP)</fullName>
        <ecNumber evidence="2">6.5.1.1</ecNumber>
    </recommendedName>
</protein>
<dbReference type="InterPro" id="IPR012310">
    <property type="entry name" value="DNA_ligase_ATP-dep_cent"/>
</dbReference>
<dbReference type="CDD" id="cd07906">
    <property type="entry name" value="Adenylation_DNA_ligase_LigD_LigC"/>
    <property type="match status" value="1"/>
</dbReference>
<accession>A0ABV3F2Z3</accession>
<dbReference type="Gene3D" id="3.30.1490.70">
    <property type="match status" value="1"/>
</dbReference>
<name>A0ABV3F2Z3_9NOCA</name>
<evidence type="ECO:0000256" key="4">
    <source>
        <dbReference type="ARBA" id="ARBA00034003"/>
    </source>
</evidence>
<dbReference type="GO" id="GO:0016874">
    <property type="term" value="F:ligase activity"/>
    <property type="evidence" value="ECO:0007669"/>
    <property type="project" value="UniProtKB-KW"/>
</dbReference>
<gene>
    <name evidence="7" type="primary">ligD</name>
    <name evidence="7" type="ORF">AB0H72_05115</name>
</gene>
<evidence type="ECO:0000256" key="5">
    <source>
        <dbReference type="SAM" id="MobiDB-lite"/>
    </source>
</evidence>
<dbReference type="Gene3D" id="3.30.470.30">
    <property type="entry name" value="DNA ligase/mRNA capping enzyme"/>
    <property type="match status" value="1"/>
</dbReference>
<comment type="catalytic activity">
    <reaction evidence="4">
        <text>ATP + (deoxyribonucleotide)n-3'-hydroxyl + 5'-phospho-(deoxyribonucleotide)m = (deoxyribonucleotide)n+m + AMP + diphosphate.</text>
        <dbReference type="EC" id="6.5.1.1"/>
    </reaction>
</comment>
<dbReference type="SUPFAM" id="SSF56091">
    <property type="entry name" value="DNA ligase/mRNA capping enzyme, catalytic domain"/>
    <property type="match status" value="1"/>
</dbReference>
<dbReference type="Pfam" id="PF04679">
    <property type="entry name" value="DNA_ligase_A_C"/>
    <property type="match status" value="1"/>
</dbReference>
<evidence type="ECO:0000259" key="6">
    <source>
        <dbReference type="PROSITE" id="PS50160"/>
    </source>
</evidence>
<feature type="compositionally biased region" description="Basic and acidic residues" evidence="5">
    <location>
        <begin position="1"/>
        <end position="14"/>
    </location>
</feature>
<reference evidence="7 8" key="1">
    <citation type="submission" date="2024-06" db="EMBL/GenBank/DDBJ databases">
        <title>The Natural Products Discovery Center: Release of the First 8490 Sequenced Strains for Exploring Actinobacteria Biosynthetic Diversity.</title>
        <authorList>
            <person name="Kalkreuter E."/>
            <person name="Kautsar S.A."/>
            <person name="Yang D."/>
            <person name="Bader C.D."/>
            <person name="Teijaro C.N."/>
            <person name="Fluegel L."/>
            <person name="Davis C.M."/>
            <person name="Simpson J.R."/>
            <person name="Lauterbach L."/>
            <person name="Steele A.D."/>
            <person name="Gui C."/>
            <person name="Meng S."/>
            <person name="Li G."/>
            <person name="Viehrig K."/>
            <person name="Ye F."/>
            <person name="Su P."/>
            <person name="Kiefer A.F."/>
            <person name="Nichols A."/>
            <person name="Cepeda A.J."/>
            <person name="Yan W."/>
            <person name="Fan B."/>
            <person name="Jiang Y."/>
            <person name="Adhikari A."/>
            <person name="Zheng C.-J."/>
            <person name="Schuster L."/>
            <person name="Cowan T.M."/>
            <person name="Smanski M.J."/>
            <person name="Chevrette M.G."/>
            <person name="De Carvalho L.P.S."/>
            <person name="Shen B."/>
        </authorList>
    </citation>
    <scope>NUCLEOTIDE SEQUENCE [LARGE SCALE GENOMIC DNA]</scope>
    <source>
        <strain evidence="7 8">NPDC050671</strain>
    </source>
</reference>
<dbReference type="EC" id="6.5.1.1" evidence="2"/>
<evidence type="ECO:0000313" key="7">
    <source>
        <dbReference type="EMBL" id="MEV0362066.1"/>
    </source>
</evidence>
<dbReference type="InterPro" id="IPR050191">
    <property type="entry name" value="ATP-dep_DNA_ligase"/>
</dbReference>
<dbReference type="Proteomes" id="UP001551658">
    <property type="component" value="Unassembled WGS sequence"/>
</dbReference>
<dbReference type="NCBIfam" id="TIGR02779">
    <property type="entry name" value="NHEJ_ligase_lig"/>
    <property type="match status" value="1"/>
</dbReference>
<dbReference type="Gene3D" id="2.40.50.140">
    <property type="entry name" value="Nucleic acid-binding proteins"/>
    <property type="match status" value="1"/>
</dbReference>
<keyword evidence="3 7" id="KW-0436">Ligase</keyword>